<dbReference type="RefSeq" id="WP_315999779.1">
    <property type="nucleotide sequence ID" value="NZ_JAWDJT010000015.1"/>
</dbReference>
<protein>
    <submittedName>
        <fullName evidence="1">Uncharacterized protein</fullName>
    </submittedName>
</protein>
<name>A0ABU3TM25_9BACT</name>
<evidence type="ECO:0000313" key="2">
    <source>
        <dbReference type="Proteomes" id="UP001250698"/>
    </source>
</evidence>
<reference evidence="1 2" key="1">
    <citation type="submission" date="2023-10" db="EMBL/GenBank/DDBJ databases">
        <title>Hymenobacter endophyticus sp. nov., an isolate from the leaf tissues of wheat.</title>
        <authorList>
            <person name="Dai Y."/>
        </authorList>
    </citation>
    <scope>NUCLEOTIDE SEQUENCE [LARGE SCALE GENOMIC DNA]</scope>
    <source>
        <strain evidence="1 2">ZK17L-C2</strain>
    </source>
</reference>
<keyword evidence="2" id="KW-1185">Reference proteome</keyword>
<accession>A0ABU3TM25</accession>
<organism evidence="1 2">
    <name type="scientific">Hymenobacter endophyticus</name>
    <dbReference type="NCBI Taxonomy" id="3076335"/>
    <lineage>
        <taxon>Bacteria</taxon>
        <taxon>Pseudomonadati</taxon>
        <taxon>Bacteroidota</taxon>
        <taxon>Cytophagia</taxon>
        <taxon>Cytophagales</taxon>
        <taxon>Hymenobacteraceae</taxon>
        <taxon>Hymenobacter</taxon>
    </lineage>
</organism>
<dbReference type="Proteomes" id="UP001250698">
    <property type="component" value="Unassembled WGS sequence"/>
</dbReference>
<gene>
    <name evidence="1" type="ORF">ROI90_18555</name>
</gene>
<sequence length="186" mass="21665">MSVHDDLYPAWLTEHLANYSFNWENSVSTSFPELLDSITLHDSYWHHTISPGDNSIVLVIELDAIWNKSFCYQQTNWPYLIIRINRVINSFNDFTQDDFRGTIGDTESLQVNISRFNEWLEFAKVYDLLPVDLYEHFPIRKSMHRTEISTVYGGVLSITHEASIQTLLYTADGQSLKINIKNRSVE</sequence>
<dbReference type="EMBL" id="JAWDJT010000015">
    <property type="protein sequence ID" value="MDU0372416.1"/>
    <property type="molecule type" value="Genomic_DNA"/>
</dbReference>
<proteinExistence type="predicted"/>
<comment type="caution">
    <text evidence="1">The sequence shown here is derived from an EMBL/GenBank/DDBJ whole genome shotgun (WGS) entry which is preliminary data.</text>
</comment>
<evidence type="ECO:0000313" key="1">
    <source>
        <dbReference type="EMBL" id="MDU0372416.1"/>
    </source>
</evidence>